<dbReference type="InterPro" id="IPR034084">
    <property type="entry name" value="Thermitase-like_dom"/>
</dbReference>
<dbReference type="Proteomes" id="UP000623967">
    <property type="component" value="Unassembled WGS sequence"/>
</dbReference>
<dbReference type="Gene3D" id="2.60.40.4070">
    <property type="match status" value="5"/>
</dbReference>
<evidence type="ECO:0000313" key="13">
    <source>
        <dbReference type="EMBL" id="MBL4951974.1"/>
    </source>
</evidence>
<evidence type="ECO:0000256" key="5">
    <source>
        <dbReference type="ARBA" id="ARBA00022801"/>
    </source>
</evidence>
<dbReference type="SUPFAM" id="SSF52743">
    <property type="entry name" value="Subtilisin-like"/>
    <property type="match status" value="1"/>
</dbReference>
<evidence type="ECO:0000256" key="4">
    <source>
        <dbReference type="ARBA" id="ARBA00022670"/>
    </source>
</evidence>
<dbReference type="PANTHER" id="PTHR43399:SF4">
    <property type="entry name" value="CELL WALL-ASSOCIATED PROTEASE"/>
    <property type="match status" value="1"/>
</dbReference>
<gene>
    <name evidence="13" type="ORF">JK635_07090</name>
</gene>
<sequence>MKAIWSLSLFFLSLTFMASTATAEGVNEQPRQVNPEVQFQDQQEFVARELIVKFKPEATSEEQAAILNKVNSEEKSQLLDGDFSVVKVPSGADLKTIAKTLLKNKLVALVEPNYRFTQSYLPKEPKYQQQWYLNKIQAPKAWDKTKGSSAITVAVIDDGVQQDHPELKGKIVSPYNAVTGTTKYSPHLHATHVAGIIAASFNRKGIAGIAPNVKIMPINVFTGDEATTDSVVRALQYAVDHHADIINMSLGAPGYNYAIDSAVKYARSKGAVLIAAAGNEGSYQPEYPAASEGVLGVSATTQGDKIASWSNRGSYIDLAAPGDRIYSTITGGSYGYESGTSMATPVVSGVAALVRSRNPFLSSGQVETILKKSTVDLGTKGRDSLYGYGRIDANKAVSNTALPVSTISVPKIFTAKGTNKAAISFTTAGTGKISLSVKSSKGTTLRKVVTDKSTSGSKFTLYWDGKTDSKKVVSSGTYKVEVKMTNGRKTVYKSTTIKVNNQTKADIIVSGIYAFSPKVSGKINIPYELTQQAKIMAVIKDQAGKTVKTILNKKSVSAGKHSVIWDGKNSTGLPVKDGTYSLEMLIIDSHNKAGTAKKVQIKVDTIRPVAGFALSPPVFKMDNQTNYTAQLEVKETATVIAYVKNDKGTIIRKLINQQFKPGKIAVSWNGKNDQNTPVPEGNYYYDVQAKDPAGNTTTITGAYFSVEDWRTPEIQASKDVYLKATGMMNIDYLLSKSGTVTVGIYQGANLMKNIKTEEAEAAGKQTFQWDGTDLEGKQVPDGDYQFKIQVIDKYNLSQTFTGTVHVELTKIDILYPSIVALDLGETPAAEVYYQLSRGGKVTIEILNQRNEKVKTIQKDVPINDGTQSFRWDGKNEDGYYEGDEFYYFVITAESSGGQKFSVKGKMSSTENPSWLKSHEVSFNDVSDYSFYHDKMNLKIQTSQQVTLTLYVYDDPYGTARLDLKSYTLKPGENTIIYQKPLTDYLYYQLKYQDALGNQYWYDIDEWEYF</sequence>
<evidence type="ECO:0000256" key="9">
    <source>
        <dbReference type="SAM" id="SignalP"/>
    </source>
</evidence>
<keyword evidence="9" id="KW-0732">Signal</keyword>
<dbReference type="PROSITE" id="PS00138">
    <property type="entry name" value="SUBTILASE_SER"/>
    <property type="match status" value="1"/>
</dbReference>
<feature type="signal peptide" evidence="9">
    <location>
        <begin position="1"/>
        <end position="23"/>
    </location>
</feature>
<keyword evidence="14" id="KW-1185">Reference proteome</keyword>
<dbReference type="CDD" id="cd07484">
    <property type="entry name" value="Peptidases_S8_Thermitase_like"/>
    <property type="match status" value="1"/>
</dbReference>
<evidence type="ECO:0000313" key="14">
    <source>
        <dbReference type="Proteomes" id="UP000623967"/>
    </source>
</evidence>
<dbReference type="PANTHER" id="PTHR43399">
    <property type="entry name" value="SUBTILISIN-RELATED"/>
    <property type="match status" value="1"/>
</dbReference>
<dbReference type="InterPro" id="IPR015500">
    <property type="entry name" value="Peptidase_S8_subtilisin-rel"/>
</dbReference>
<evidence type="ECO:0000256" key="8">
    <source>
        <dbReference type="RuleBase" id="RU003355"/>
    </source>
</evidence>
<dbReference type="InterPro" id="IPR025965">
    <property type="entry name" value="FlgD/Vpr_Ig-like"/>
</dbReference>
<dbReference type="InterPro" id="IPR054399">
    <property type="entry name" value="Fervidolysin-like_N_prodom"/>
</dbReference>
<dbReference type="Gene3D" id="3.40.50.200">
    <property type="entry name" value="Peptidase S8/S53 domain"/>
    <property type="match status" value="1"/>
</dbReference>
<feature type="domain" description="FlgD/Vpr Ig-like" evidence="11">
    <location>
        <begin position="835"/>
        <end position="895"/>
    </location>
</feature>
<feature type="active site" description="Charge relay system" evidence="7">
    <location>
        <position position="157"/>
    </location>
</feature>
<evidence type="ECO:0000259" key="11">
    <source>
        <dbReference type="Pfam" id="PF13860"/>
    </source>
</evidence>
<evidence type="ECO:0000259" key="12">
    <source>
        <dbReference type="Pfam" id="PF22148"/>
    </source>
</evidence>
<protein>
    <submittedName>
        <fullName evidence="13">S8 family serine peptidase</fullName>
    </submittedName>
</protein>
<reference evidence="13 14" key="1">
    <citation type="submission" date="2021-01" db="EMBL/GenBank/DDBJ databases">
        <title>Genome public.</title>
        <authorList>
            <person name="Liu C."/>
            <person name="Sun Q."/>
        </authorList>
    </citation>
    <scope>NUCLEOTIDE SEQUENCE [LARGE SCALE GENOMIC DNA]</scope>
    <source>
        <strain evidence="13 14">YIM B02564</strain>
    </source>
</reference>
<feature type="active site" description="Charge relay system" evidence="7">
    <location>
        <position position="341"/>
    </location>
</feature>
<feature type="domain" description="FlgD/Vpr Ig-like" evidence="11">
    <location>
        <begin position="624"/>
        <end position="691"/>
    </location>
</feature>
<dbReference type="InterPro" id="IPR051048">
    <property type="entry name" value="Peptidase_S8/S53_subtilisin"/>
</dbReference>
<evidence type="ECO:0000259" key="10">
    <source>
        <dbReference type="Pfam" id="PF00082"/>
    </source>
</evidence>
<keyword evidence="4 7" id="KW-0645">Protease</keyword>
<evidence type="ECO:0000256" key="2">
    <source>
        <dbReference type="ARBA" id="ARBA00011073"/>
    </source>
</evidence>
<feature type="active site" description="Charge relay system" evidence="7">
    <location>
        <position position="189"/>
    </location>
</feature>
<dbReference type="InterPro" id="IPR023828">
    <property type="entry name" value="Peptidase_S8_Ser-AS"/>
</dbReference>
<organism evidence="13 14">
    <name type="scientific">Neobacillus paridis</name>
    <dbReference type="NCBI Taxonomy" id="2803862"/>
    <lineage>
        <taxon>Bacteria</taxon>
        <taxon>Bacillati</taxon>
        <taxon>Bacillota</taxon>
        <taxon>Bacilli</taxon>
        <taxon>Bacillales</taxon>
        <taxon>Bacillaceae</taxon>
        <taxon>Neobacillus</taxon>
    </lineage>
</organism>
<proteinExistence type="inferred from homology"/>
<evidence type="ECO:0000256" key="6">
    <source>
        <dbReference type="ARBA" id="ARBA00022825"/>
    </source>
</evidence>
<dbReference type="Pfam" id="PF22148">
    <property type="entry name" value="Fervidolysin_NPro-like"/>
    <property type="match status" value="1"/>
</dbReference>
<keyword evidence="5 7" id="KW-0378">Hydrolase</keyword>
<evidence type="ECO:0000256" key="1">
    <source>
        <dbReference type="ARBA" id="ARBA00004613"/>
    </source>
</evidence>
<dbReference type="Pfam" id="PF13860">
    <property type="entry name" value="FlgD_ig"/>
    <property type="match status" value="5"/>
</dbReference>
<comment type="caution">
    <text evidence="13">The sequence shown here is derived from an EMBL/GenBank/DDBJ whole genome shotgun (WGS) entry which is preliminary data.</text>
</comment>
<comment type="similarity">
    <text evidence="2 7 8">Belongs to the peptidase S8 family.</text>
</comment>
<dbReference type="InterPro" id="IPR000209">
    <property type="entry name" value="Peptidase_S8/S53_dom"/>
</dbReference>
<dbReference type="PROSITE" id="PS51892">
    <property type="entry name" value="SUBTILASE"/>
    <property type="match status" value="1"/>
</dbReference>
<dbReference type="PROSITE" id="PS00136">
    <property type="entry name" value="SUBTILASE_ASP"/>
    <property type="match status" value="1"/>
</dbReference>
<dbReference type="Pfam" id="PF00082">
    <property type="entry name" value="Peptidase_S8"/>
    <property type="match status" value="1"/>
</dbReference>
<dbReference type="PRINTS" id="PR00723">
    <property type="entry name" value="SUBTILISIN"/>
</dbReference>
<accession>A0ABS1TMJ8</accession>
<evidence type="ECO:0000256" key="3">
    <source>
        <dbReference type="ARBA" id="ARBA00022525"/>
    </source>
</evidence>
<name>A0ABS1TMJ8_9BACI</name>
<keyword evidence="6 7" id="KW-0720">Serine protease</keyword>
<evidence type="ECO:0000256" key="7">
    <source>
        <dbReference type="PROSITE-ProRule" id="PRU01240"/>
    </source>
</evidence>
<dbReference type="InterPro" id="IPR023827">
    <property type="entry name" value="Peptidase_S8_Asp-AS"/>
</dbReference>
<feature type="chain" id="PRO_5045442301" evidence="9">
    <location>
        <begin position="24"/>
        <end position="1009"/>
    </location>
</feature>
<feature type="domain" description="FlgD/Vpr Ig-like" evidence="11">
    <location>
        <begin position="522"/>
        <end position="584"/>
    </location>
</feature>
<dbReference type="InterPro" id="IPR036852">
    <property type="entry name" value="Peptidase_S8/S53_dom_sf"/>
</dbReference>
<dbReference type="EMBL" id="JAESWB010000122">
    <property type="protein sequence ID" value="MBL4951974.1"/>
    <property type="molecule type" value="Genomic_DNA"/>
</dbReference>
<dbReference type="RefSeq" id="WP_202653254.1">
    <property type="nucleotide sequence ID" value="NZ_JAESWB010000122.1"/>
</dbReference>
<feature type="domain" description="Peptidase S8/S53" evidence="10">
    <location>
        <begin position="149"/>
        <end position="389"/>
    </location>
</feature>
<feature type="domain" description="FlgD/Vpr Ig-like" evidence="11">
    <location>
        <begin position="415"/>
        <end position="487"/>
    </location>
</feature>
<comment type="subcellular location">
    <subcellularLocation>
        <location evidence="1">Secreted</location>
    </subcellularLocation>
</comment>
<feature type="domain" description="FlgD/Vpr Ig-like" evidence="11">
    <location>
        <begin position="723"/>
        <end position="790"/>
    </location>
</feature>
<keyword evidence="3" id="KW-0964">Secreted</keyword>
<feature type="domain" description="Fervidolysin-like N-terminal prodomain" evidence="12">
    <location>
        <begin position="39"/>
        <end position="113"/>
    </location>
</feature>